<evidence type="ECO:0000256" key="1">
    <source>
        <dbReference type="ARBA" id="ARBA00001957"/>
    </source>
</evidence>
<dbReference type="Pfam" id="PF00668">
    <property type="entry name" value="Condensation"/>
    <property type="match status" value="1"/>
</dbReference>
<evidence type="ECO:0000259" key="5">
    <source>
        <dbReference type="PROSITE" id="PS50075"/>
    </source>
</evidence>
<dbReference type="GO" id="GO:0009366">
    <property type="term" value="C:enterobactin synthetase complex"/>
    <property type="evidence" value="ECO:0007669"/>
    <property type="project" value="TreeGrafter"/>
</dbReference>
<dbReference type="Gene3D" id="3.30.559.30">
    <property type="entry name" value="Nonribosomal peptide synthetase, condensation domain"/>
    <property type="match status" value="1"/>
</dbReference>
<reference evidence="7" key="1">
    <citation type="submission" date="2016-11" db="EMBL/GenBank/DDBJ databases">
        <authorList>
            <person name="Varghese N."/>
            <person name="Submissions S."/>
        </authorList>
    </citation>
    <scope>NUCLEOTIDE SEQUENCE [LARGE SCALE GENOMIC DNA]</scope>
    <source>
        <strain evidence="7">DSM 16579</strain>
    </source>
</reference>
<dbReference type="FunFam" id="2.30.38.10:FF:000001">
    <property type="entry name" value="Non-ribosomal peptide synthetase PvdI"/>
    <property type="match status" value="1"/>
</dbReference>
<dbReference type="InterPro" id="IPR020845">
    <property type="entry name" value="AMP-binding_CS"/>
</dbReference>
<organism evidence="6 7">
    <name type="scientific">Marinomonas polaris DSM 16579</name>
    <dbReference type="NCBI Taxonomy" id="1122206"/>
    <lineage>
        <taxon>Bacteria</taxon>
        <taxon>Pseudomonadati</taxon>
        <taxon>Pseudomonadota</taxon>
        <taxon>Gammaproteobacteria</taxon>
        <taxon>Oceanospirillales</taxon>
        <taxon>Oceanospirillaceae</taxon>
        <taxon>Marinomonas</taxon>
    </lineage>
</organism>
<dbReference type="InterPro" id="IPR000873">
    <property type="entry name" value="AMP-dep_synth/lig_dom"/>
</dbReference>
<dbReference type="Gene3D" id="3.40.50.980">
    <property type="match status" value="2"/>
</dbReference>
<dbReference type="Pfam" id="PF00975">
    <property type="entry name" value="Thioesterase"/>
    <property type="match status" value="1"/>
</dbReference>
<dbReference type="GO" id="GO:0047527">
    <property type="term" value="F:2,3-dihydroxybenzoate-serine ligase activity"/>
    <property type="evidence" value="ECO:0007669"/>
    <property type="project" value="TreeGrafter"/>
</dbReference>
<dbReference type="EMBL" id="FQVF01000002">
    <property type="protein sequence ID" value="SHE43468.1"/>
    <property type="molecule type" value="Genomic_DNA"/>
</dbReference>
<name>A0A1M4TGE4_9GAMM</name>
<gene>
    <name evidence="6" type="ORF">SAMN02745753_00283</name>
</gene>
<dbReference type="CDD" id="cd05930">
    <property type="entry name" value="A_NRPS"/>
    <property type="match status" value="1"/>
</dbReference>
<evidence type="ECO:0000313" key="6">
    <source>
        <dbReference type="EMBL" id="SHE43468.1"/>
    </source>
</evidence>
<sequence>MIKSHNNCYGSKEPISQQSFAVPLSTAQRGQWIAQKLAPQGAAFNIAEYLEIKGAIDAVHFTSAIKQLISEADCIRSRIVEEDDKILQIIYQTDEGYFSLSDVSSAESPHQTAIKWMTEDMMRPLTKPGDILWRSALIKLGENHHYWYHRCHHVALDGFGGNLLTLRLAEIYSALLNNLDAGPNPFGSLAALVESEHAYKSSKRYKKDRQYWLENLINLPETTSLSQRIDHSQNKKQLRKPLTLSQELTNKLIAIGQQVNASLPQTLIALVAAYFYRMTGANDLVFAMPVTARIQRLQRGTPGMMANAVPIRLSLSTEITLEKLITQVSKVVLRALRHQQYRYEDLKRELGLMSAGQQIASLGVNIEPFNYDLTFGNCSTSLHNLSNALIDDLTVFIFDRHDNNGLKVEFDANPTRYTEHELENHLAQFERLIDAMVLAPANPISKATLLSESERYKILHVWNDTACSIPQQSVVEAFNAKVISTPTAIAVASGQNTLNYSELNALSNAWANKLIQEQVCPSDLVAIALTRNTDMLVALLGTLKAGAAYLPLDPDFPVERLRSIVEDANPKLILSCHGAIGQLPKVDMPIILIDDAHSDISLDKHVSHPTGLTIQGSNPAYVLYTSGSTGRPKGVEISHKALMNFLYAMQKELNLTSEDKFLAVTTISFDISILELFLPITVGASVLIADRKTVRDPQALTKLAVKEGVTLLQATPSLWQALLPTYSNELKGIRPLVGGEALSGQLAQIMSNLGHPVVNLYGPTETTIWSSIMPLVKPTDLRHPPIGRPLLNTQMYVLDHAMEPVPVGVTGDLYIAGDGLALGYYNRPELTNERFISNPYGKKGSRLYITGDKARWRQDGVLEYQGRDDHQIKIRGFRIEIGDIESALLACREVIQAIVVAQTSPNEDKQLVAYVIPIDSNLDTNELRRQLINVLPDYMVPAHFMLLNEMPLTPNGKVDRKALPLPTWHASNSYEPPRNQLEEMLTSLWAETLGLTLVGIRDNFFEIGGDSISATRILNHIQKNLLIEVPLGVLFKASTIADLSDYLSRSDDWDPMICTLPIKSSGTDSPLFCIHPALGLAWGYAGLLRHLSKSTPVFGLQATGLRHAARLPESIEEMAEEYLLQIKNVQPKGPYRLLGWSFGGLVAHAIAEKLQAEDETVSFLCMLDSYPYKLDYQQPKNEADIVRAALLFLGYDLSTLEKLPINKEELASLLWRDYDDSSMSVVQDIQKSQTNIMDRVQTIIENNLALAGRFKPRKVDADLLFFVAEDSVNGSMGNILEHQSNAWASRITGEIETHNISCRHQDMLDSEPLNAIAPIIKERLEQSAEKHKTKVN</sequence>
<dbReference type="RefSeq" id="WP_175550733.1">
    <property type="nucleotide sequence ID" value="NZ_FQVF01000002.1"/>
</dbReference>
<dbReference type="PROSITE" id="PS50075">
    <property type="entry name" value="CARRIER"/>
    <property type="match status" value="1"/>
</dbReference>
<dbReference type="SMART" id="SM00823">
    <property type="entry name" value="PKS_PP"/>
    <property type="match status" value="1"/>
</dbReference>
<keyword evidence="3" id="KW-0596">Phosphopantetheine</keyword>
<dbReference type="PROSITE" id="PS00012">
    <property type="entry name" value="PHOSPHOPANTETHEINE"/>
    <property type="match status" value="1"/>
</dbReference>
<dbReference type="Pfam" id="PF00550">
    <property type="entry name" value="PP-binding"/>
    <property type="match status" value="1"/>
</dbReference>
<dbReference type="SMART" id="SM00824">
    <property type="entry name" value="PKS_TE"/>
    <property type="match status" value="1"/>
</dbReference>
<dbReference type="InterPro" id="IPR025110">
    <property type="entry name" value="AMP-bd_C"/>
</dbReference>
<evidence type="ECO:0000256" key="4">
    <source>
        <dbReference type="ARBA" id="ARBA00022553"/>
    </source>
</evidence>
<dbReference type="InterPro" id="IPR006162">
    <property type="entry name" value="Ppantetheine_attach_site"/>
</dbReference>
<dbReference type="PANTHER" id="PTHR45527:SF1">
    <property type="entry name" value="FATTY ACID SYNTHASE"/>
    <property type="match status" value="1"/>
</dbReference>
<dbReference type="PANTHER" id="PTHR45527">
    <property type="entry name" value="NONRIBOSOMAL PEPTIDE SYNTHETASE"/>
    <property type="match status" value="1"/>
</dbReference>
<dbReference type="PROSITE" id="PS00455">
    <property type="entry name" value="AMP_BINDING"/>
    <property type="match status" value="1"/>
</dbReference>
<dbReference type="InterPro" id="IPR020802">
    <property type="entry name" value="TesA-like"/>
</dbReference>
<dbReference type="Gene3D" id="2.30.38.10">
    <property type="entry name" value="Luciferase, Domain 3"/>
    <property type="match status" value="1"/>
</dbReference>
<dbReference type="Pfam" id="PF13193">
    <property type="entry name" value="AMP-binding_C"/>
    <property type="match status" value="1"/>
</dbReference>
<dbReference type="Proteomes" id="UP000184517">
    <property type="component" value="Unassembled WGS sequence"/>
</dbReference>
<dbReference type="FunFam" id="1.10.1200.10:FF:000005">
    <property type="entry name" value="Nonribosomal peptide synthetase 1"/>
    <property type="match status" value="1"/>
</dbReference>
<dbReference type="FunFam" id="3.40.50.12780:FF:000012">
    <property type="entry name" value="Non-ribosomal peptide synthetase"/>
    <property type="match status" value="1"/>
</dbReference>
<evidence type="ECO:0000313" key="7">
    <source>
        <dbReference type="Proteomes" id="UP000184517"/>
    </source>
</evidence>
<dbReference type="InterPro" id="IPR020806">
    <property type="entry name" value="PKS_PP-bd"/>
</dbReference>
<dbReference type="Gene3D" id="3.30.300.30">
    <property type="match status" value="1"/>
</dbReference>
<dbReference type="InterPro" id="IPR010071">
    <property type="entry name" value="AA_adenyl_dom"/>
</dbReference>
<evidence type="ECO:0000256" key="3">
    <source>
        <dbReference type="ARBA" id="ARBA00022450"/>
    </source>
</evidence>
<dbReference type="SUPFAM" id="SSF52777">
    <property type="entry name" value="CoA-dependent acyltransferases"/>
    <property type="match status" value="2"/>
</dbReference>
<dbReference type="GO" id="GO:0005829">
    <property type="term" value="C:cytosol"/>
    <property type="evidence" value="ECO:0007669"/>
    <property type="project" value="TreeGrafter"/>
</dbReference>
<proteinExistence type="inferred from homology"/>
<dbReference type="Gene3D" id="3.40.50.1820">
    <property type="entry name" value="alpha/beta hydrolase"/>
    <property type="match status" value="1"/>
</dbReference>
<dbReference type="InterPro" id="IPR045851">
    <property type="entry name" value="AMP-bd_C_sf"/>
</dbReference>
<dbReference type="FunFam" id="3.30.300.30:FF:000010">
    <property type="entry name" value="Enterobactin synthetase component F"/>
    <property type="match status" value="1"/>
</dbReference>
<dbReference type="InterPro" id="IPR001242">
    <property type="entry name" value="Condensation_dom"/>
</dbReference>
<feature type="domain" description="Carrier" evidence="5">
    <location>
        <begin position="976"/>
        <end position="1051"/>
    </location>
</feature>
<comment type="cofactor">
    <cofactor evidence="1">
        <name>pantetheine 4'-phosphate</name>
        <dbReference type="ChEBI" id="CHEBI:47942"/>
    </cofactor>
</comment>
<evidence type="ECO:0000256" key="2">
    <source>
        <dbReference type="ARBA" id="ARBA00006432"/>
    </source>
</evidence>
<dbReference type="InterPro" id="IPR009081">
    <property type="entry name" value="PP-bd_ACP"/>
</dbReference>
<dbReference type="SUPFAM" id="SSF56801">
    <property type="entry name" value="Acetyl-CoA synthetase-like"/>
    <property type="match status" value="1"/>
</dbReference>
<dbReference type="FunFam" id="3.40.50.980:FF:000001">
    <property type="entry name" value="Non-ribosomal peptide synthetase"/>
    <property type="match status" value="1"/>
</dbReference>
<dbReference type="InterPro" id="IPR036736">
    <property type="entry name" value="ACP-like_sf"/>
</dbReference>
<dbReference type="GO" id="GO:0031177">
    <property type="term" value="F:phosphopantetheine binding"/>
    <property type="evidence" value="ECO:0007669"/>
    <property type="project" value="InterPro"/>
</dbReference>
<keyword evidence="4" id="KW-0597">Phosphoprotein</keyword>
<dbReference type="NCBIfam" id="TIGR01733">
    <property type="entry name" value="AA-adenyl-dom"/>
    <property type="match status" value="1"/>
</dbReference>
<dbReference type="InterPro" id="IPR001031">
    <property type="entry name" value="Thioesterase"/>
</dbReference>
<dbReference type="Gene3D" id="3.30.559.10">
    <property type="entry name" value="Chloramphenicol acetyltransferase-like domain"/>
    <property type="match status" value="1"/>
</dbReference>
<dbReference type="SUPFAM" id="SSF53474">
    <property type="entry name" value="alpha/beta-Hydrolases"/>
    <property type="match status" value="1"/>
</dbReference>
<dbReference type="InterPro" id="IPR023213">
    <property type="entry name" value="CAT-like_dom_sf"/>
</dbReference>
<comment type="similarity">
    <text evidence="2">Belongs to the ATP-dependent AMP-binding enzyme family.</text>
</comment>
<dbReference type="SUPFAM" id="SSF47336">
    <property type="entry name" value="ACP-like"/>
    <property type="match status" value="1"/>
</dbReference>
<keyword evidence="7" id="KW-1185">Reference proteome</keyword>
<dbReference type="STRING" id="1122206.SAMN02745753_00283"/>
<protein>
    <submittedName>
        <fullName evidence="6">Enterobactin synthetase component F</fullName>
    </submittedName>
</protein>
<dbReference type="GO" id="GO:0043041">
    <property type="term" value="P:amino acid activation for nonribosomal peptide biosynthetic process"/>
    <property type="evidence" value="ECO:0007669"/>
    <property type="project" value="TreeGrafter"/>
</dbReference>
<accession>A0A1M4TGE4</accession>
<dbReference type="InterPro" id="IPR029058">
    <property type="entry name" value="AB_hydrolase_fold"/>
</dbReference>
<dbReference type="Pfam" id="PF00501">
    <property type="entry name" value="AMP-binding"/>
    <property type="match status" value="1"/>
</dbReference>
<dbReference type="GO" id="GO:0009239">
    <property type="term" value="P:enterobactin biosynthetic process"/>
    <property type="evidence" value="ECO:0007669"/>
    <property type="project" value="TreeGrafter"/>
</dbReference>